<protein>
    <recommendedName>
        <fullName evidence="3">histidine kinase</fullName>
        <ecNumber evidence="3">2.7.13.3</ecNumber>
    </recommendedName>
</protein>
<dbReference type="SMART" id="SM00387">
    <property type="entry name" value="HATPase_c"/>
    <property type="match status" value="1"/>
</dbReference>
<dbReference type="Pfam" id="PF00512">
    <property type="entry name" value="HisKA"/>
    <property type="match status" value="1"/>
</dbReference>
<dbReference type="InterPro" id="IPR004358">
    <property type="entry name" value="Sig_transdc_His_kin-like_C"/>
</dbReference>
<dbReference type="InterPro" id="IPR036890">
    <property type="entry name" value="HATPase_C_sf"/>
</dbReference>
<keyword evidence="9" id="KW-0472">Membrane</keyword>
<organism evidence="12 13">
    <name type="scientific">Roseofilum casamattae BLCC-M143</name>
    <dbReference type="NCBI Taxonomy" id="3022442"/>
    <lineage>
        <taxon>Bacteria</taxon>
        <taxon>Bacillati</taxon>
        <taxon>Cyanobacteriota</taxon>
        <taxon>Cyanophyceae</taxon>
        <taxon>Desertifilales</taxon>
        <taxon>Desertifilaceae</taxon>
        <taxon>Roseofilum</taxon>
        <taxon>Roseofilum casamattae</taxon>
    </lineage>
</organism>
<keyword evidence="4" id="KW-0597">Phosphoprotein</keyword>
<dbReference type="PRINTS" id="PR00344">
    <property type="entry name" value="BCTRLSENSOR"/>
</dbReference>
<evidence type="ECO:0000256" key="7">
    <source>
        <dbReference type="ARBA" id="ARBA00023012"/>
    </source>
</evidence>
<dbReference type="PANTHER" id="PTHR43711">
    <property type="entry name" value="TWO-COMPONENT HISTIDINE KINASE"/>
    <property type="match status" value="1"/>
</dbReference>
<dbReference type="RefSeq" id="WP_283760374.1">
    <property type="nucleotide sequence ID" value="NZ_JAQOSQ010000047.1"/>
</dbReference>
<keyword evidence="7" id="KW-0902">Two-component regulatory system</keyword>
<evidence type="ECO:0000313" key="12">
    <source>
        <dbReference type="EMBL" id="MDJ1185734.1"/>
    </source>
</evidence>
<keyword evidence="13" id="KW-1185">Reference proteome</keyword>
<evidence type="ECO:0000256" key="4">
    <source>
        <dbReference type="ARBA" id="ARBA00022553"/>
    </source>
</evidence>
<keyword evidence="6 12" id="KW-0418">Kinase</keyword>
<dbReference type="PANTHER" id="PTHR43711:SF1">
    <property type="entry name" value="HISTIDINE KINASE 1"/>
    <property type="match status" value="1"/>
</dbReference>
<dbReference type="Proteomes" id="UP001232992">
    <property type="component" value="Unassembled WGS sequence"/>
</dbReference>
<dbReference type="InterPro" id="IPR003661">
    <property type="entry name" value="HisK_dim/P_dom"/>
</dbReference>
<sequence>MLAKIWHSSLKKIASSLPLNSLQFRLTVGIVIVSGIGFGTVAIATGLKLQQQLVLTHKQNIQYIGERFPKDVQVYSQKFSMQDGLEMVINDVSTDTIFLWVQSENGKTVAQSNNLDRNLYPENSQLLNISQAPIQPEIYPYQDRYLVLCAGPLVVEGNRLGKLYIAQDITSEQKMLLEMLRNLVAISLVAMLTVAIIIAIYIRRSLRPVRQIGQYAKDISAQDLAEATLEIESAPSEVEELAKILKVMLARFSDSWETQRQFVSNVSHELRTPLTIVHGYLQSTLRRGKNLTEAQREALETAAEEADRTIHLLQDLLELARADNGHIHFDIQCLSLNELTLEVVDMAHQYSDREIQIKLPEQSINIRADRNRLKQVLLNLIDNAVKYSSPATPITLKLETHGGQICLHVCDRGEGIPLSHQARIFERFYRVDDARTRSTGGTGLGLSIVKTLIEGMGGRVTVVSKLGEGSTFTISLPYSPSLSPMKSSIAIGV</sequence>
<gene>
    <name evidence="12" type="ORF">PMH09_21355</name>
</gene>
<comment type="catalytic activity">
    <reaction evidence="1">
        <text>ATP + protein L-histidine = ADP + protein N-phospho-L-histidine.</text>
        <dbReference type="EC" id="2.7.13.3"/>
    </reaction>
</comment>
<comment type="subcellular location">
    <subcellularLocation>
        <location evidence="2">Membrane</location>
    </subcellularLocation>
</comment>
<dbReference type="InterPro" id="IPR005467">
    <property type="entry name" value="His_kinase_dom"/>
</dbReference>
<dbReference type="InterPro" id="IPR003660">
    <property type="entry name" value="HAMP_dom"/>
</dbReference>
<dbReference type="EMBL" id="JAQOSQ010000047">
    <property type="protein sequence ID" value="MDJ1185734.1"/>
    <property type="molecule type" value="Genomic_DNA"/>
</dbReference>
<evidence type="ECO:0000256" key="3">
    <source>
        <dbReference type="ARBA" id="ARBA00012438"/>
    </source>
</evidence>
<evidence type="ECO:0000259" key="10">
    <source>
        <dbReference type="PROSITE" id="PS50109"/>
    </source>
</evidence>
<dbReference type="Gene3D" id="6.10.340.10">
    <property type="match status" value="1"/>
</dbReference>
<dbReference type="GO" id="GO:0016301">
    <property type="term" value="F:kinase activity"/>
    <property type="evidence" value="ECO:0007669"/>
    <property type="project" value="UniProtKB-KW"/>
</dbReference>
<dbReference type="EC" id="2.7.13.3" evidence="3"/>
<feature type="transmembrane region" description="Helical" evidence="9">
    <location>
        <begin position="183"/>
        <end position="202"/>
    </location>
</feature>
<evidence type="ECO:0000259" key="11">
    <source>
        <dbReference type="PROSITE" id="PS50885"/>
    </source>
</evidence>
<feature type="domain" description="Histidine kinase" evidence="10">
    <location>
        <begin position="265"/>
        <end position="480"/>
    </location>
</feature>
<keyword evidence="9" id="KW-1133">Transmembrane helix</keyword>
<dbReference type="SUPFAM" id="SSF55874">
    <property type="entry name" value="ATPase domain of HSP90 chaperone/DNA topoisomerase II/histidine kinase"/>
    <property type="match status" value="1"/>
</dbReference>
<evidence type="ECO:0000256" key="8">
    <source>
        <dbReference type="SAM" id="Coils"/>
    </source>
</evidence>
<dbReference type="CDD" id="cd00075">
    <property type="entry name" value="HATPase"/>
    <property type="match status" value="1"/>
</dbReference>
<evidence type="ECO:0000256" key="1">
    <source>
        <dbReference type="ARBA" id="ARBA00000085"/>
    </source>
</evidence>
<reference evidence="12 13" key="1">
    <citation type="submission" date="2023-01" db="EMBL/GenBank/DDBJ databases">
        <title>Novel diversity within Roseofilum (Cyanobacteria; Desertifilaceae) from marine benthic mats with descriptions of four novel species.</title>
        <authorList>
            <person name="Wang Y."/>
            <person name="Berthold D.E."/>
            <person name="Hu J."/>
            <person name="Lefler F.W."/>
            <person name="Laughinghouse H.D. IV."/>
        </authorList>
    </citation>
    <scope>NUCLEOTIDE SEQUENCE [LARGE SCALE GENOMIC DNA]</scope>
    <source>
        <strain evidence="12 13">BLCC-M143</strain>
    </source>
</reference>
<keyword evidence="5" id="KW-0808">Transferase</keyword>
<proteinExistence type="predicted"/>
<dbReference type="InterPro" id="IPR003594">
    <property type="entry name" value="HATPase_dom"/>
</dbReference>
<dbReference type="SMART" id="SM00388">
    <property type="entry name" value="HisKA"/>
    <property type="match status" value="1"/>
</dbReference>
<evidence type="ECO:0000256" key="2">
    <source>
        <dbReference type="ARBA" id="ARBA00004370"/>
    </source>
</evidence>
<dbReference type="Gene3D" id="3.30.565.10">
    <property type="entry name" value="Histidine kinase-like ATPase, C-terminal domain"/>
    <property type="match status" value="1"/>
</dbReference>
<dbReference type="Pfam" id="PF00672">
    <property type="entry name" value="HAMP"/>
    <property type="match status" value="1"/>
</dbReference>
<dbReference type="PROSITE" id="PS50885">
    <property type="entry name" value="HAMP"/>
    <property type="match status" value="1"/>
</dbReference>
<dbReference type="InterPro" id="IPR036097">
    <property type="entry name" value="HisK_dim/P_sf"/>
</dbReference>
<feature type="transmembrane region" description="Helical" evidence="9">
    <location>
        <begin position="26"/>
        <end position="47"/>
    </location>
</feature>
<evidence type="ECO:0000313" key="13">
    <source>
        <dbReference type="Proteomes" id="UP001232992"/>
    </source>
</evidence>
<evidence type="ECO:0000256" key="9">
    <source>
        <dbReference type="SAM" id="Phobius"/>
    </source>
</evidence>
<dbReference type="CDD" id="cd00082">
    <property type="entry name" value="HisKA"/>
    <property type="match status" value="1"/>
</dbReference>
<evidence type="ECO:0000256" key="5">
    <source>
        <dbReference type="ARBA" id="ARBA00022679"/>
    </source>
</evidence>
<dbReference type="Pfam" id="PF02518">
    <property type="entry name" value="HATPase_c"/>
    <property type="match status" value="1"/>
</dbReference>
<dbReference type="SUPFAM" id="SSF47384">
    <property type="entry name" value="Homodimeric domain of signal transducing histidine kinase"/>
    <property type="match status" value="1"/>
</dbReference>
<dbReference type="PROSITE" id="PS50109">
    <property type="entry name" value="HIS_KIN"/>
    <property type="match status" value="1"/>
</dbReference>
<comment type="caution">
    <text evidence="12">The sequence shown here is derived from an EMBL/GenBank/DDBJ whole genome shotgun (WGS) entry which is preliminary data.</text>
</comment>
<feature type="domain" description="HAMP" evidence="11">
    <location>
        <begin position="203"/>
        <end position="257"/>
    </location>
</feature>
<name>A0ABT7C4A1_9CYAN</name>
<dbReference type="Gene3D" id="1.10.287.130">
    <property type="match status" value="1"/>
</dbReference>
<accession>A0ABT7C4A1</accession>
<feature type="coiled-coil region" evidence="8">
    <location>
        <begin position="289"/>
        <end position="323"/>
    </location>
</feature>
<keyword evidence="8" id="KW-0175">Coiled coil</keyword>
<keyword evidence="9" id="KW-0812">Transmembrane</keyword>
<evidence type="ECO:0000256" key="6">
    <source>
        <dbReference type="ARBA" id="ARBA00022777"/>
    </source>
</evidence>
<dbReference type="InterPro" id="IPR050736">
    <property type="entry name" value="Sensor_HK_Regulatory"/>
</dbReference>